<evidence type="ECO:0000259" key="7">
    <source>
        <dbReference type="Pfam" id="PF02770"/>
    </source>
</evidence>
<organism evidence="9 10">
    <name type="scientific">Actinokineospora guangxiensis</name>
    <dbReference type="NCBI Taxonomy" id="1490288"/>
    <lineage>
        <taxon>Bacteria</taxon>
        <taxon>Bacillati</taxon>
        <taxon>Actinomycetota</taxon>
        <taxon>Actinomycetes</taxon>
        <taxon>Pseudonocardiales</taxon>
        <taxon>Pseudonocardiaceae</taxon>
        <taxon>Actinokineospora</taxon>
    </lineage>
</organism>
<evidence type="ECO:0000259" key="6">
    <source>
        <dbReference type="Pfam" id="PF00441"/>
    </source>
</evidence>
<reference evidence="10" key="1">
    <citation type="journal article" date="2019" name="Int. J. Syst. Evol. Microbiol.">
        <title>The Global Catalogue of Microorganisms (GCM) 10K type strain sequencing project: providing services to taxonomists for standard genome sequencing and annotation.</title>
        <authorList>
            <consortium name="The Broad Institute Genomics Platform"/>
            <consortium name="The Broad Institute Genome Sequencing Center for Infectious Disease"/>
            <person name="Wu L."/>
            <person name="Ma J."/>
        </authorList>
    </citation>
    <scope>NUCLEOTIDE SEQUENCE [LARGE SCALE GENOMIC DNA]</scope>
    <source>
        <strain evidence="10">CCUG 59778</strain>
    </source>
</reference>
<evidence type="ECO:0000256" key="2">
    <source>
        <dbReference type="ARBA" id="ARBA00009347"/>
    </source>
</evidence>
<feature type="domain" description="Acyl-CoA oxidase/dehydrogenase middle" evidence="7">
    <location>
        <begin position="120"/>
        <end position="211"/>
    </location>
</feature>
<dbReference type="EMBL" id="JBHSKF010000022">
    <property type="protein sequence ID" value="MFC5291160.1"/>
    <property type="molecule type" value="Genomic_DNA"/>
</dbReference>
<comment type="caution">
    <text evidence="9">The sequence shown here is derived from an EMBL/GenBank/DDBJ whole genome shotgun (WGS) entry which is preliminary data.</text>
</comment>
<gene>
    <name evidence="9" type="ORF">ACFPM7_29265</name>
</gene>
<feature type="domain" description="Acyl-CoA dehydrogenase/oxidase N-terminal" evidence="8">
    <location>
        <begin position="12"/>
        <end position="112"/>
    </location>
</feature>
<dbReference type="PIRSF" id="PIRSF016578">
    <property type="entry name" value="HsaA"/>
    <property type="match status" value="1"/>
</dbReference>
<keyword evidence="3 5" id="KW-0285">Flavoprotein</keyword>
<dbReference type="Gene3D" id="1.20.140.10">
    <property type="entry name" value="Butyryl-CoA Dehydrogenase, subunit A, domain 3"/>
    <property type="match status" value="1"/>
</dbReference>
<name>A0ABW0EY37_9PSEU</name>
<dbReference type="InterPro" id="IPR006091">
    <property type="entry name" value="Acyl-CoA_Oxase/DH_mid-dom"/>
</dbReference>
<keyword evidence="10" id="KW-1185">Reference proteome</keyword>
<dbReference type="Proteomes" id="UP001596157">
    <property type="component" value="Unassembled WGS sequence"/>
</dbReference>
<dbReference type="InterPro" id="IPR009075">
    <property type="entry name" value="AcylCo_DH/oxidase_C"/>
</dbReference>
<dbReference type="Pfam" id="PF02770">
    <property type="entry name" value="Acyl-CoA_dh_M"/>
    <property type="match status" value="1"/>
</dbReference>
<dbReference type="EC" id="1.-.-.-" evidence="9"/>
<dbReference type="InterPro" id="IPR046373">
    <property type="entry name" value="Acyl-CoA_Oxase/DH_mid-dom_sf"/>
</dbReference>
<sequence>MGNVMKPEDLKGIRQFVRTELAAGGTDLDALHEKPVELYERFRDTGLANWWLPEELGGRGLTLEDSVEIVNELSYGDAGVAFTLFISILGTTMVQLYGSDELKERYLKPMASAGTFCATLGSERTSGSELSKIETMVRKDGGDLVITGEKYFSTNTDFADFIVVVARSADDPEDYAAVVVPRETPGIEVVKRWDVIGLRASHTYQVSLKDVRVPASNRLAGSGLRLLEIALNASRILIATTALGISRRIRDDCMTYAKAKPFRDGTLLESPVFAQRLGQMEVQIDVMKSHLLRAARDFDAVMAGEDAAAAFVRSGTLKTALTAKMFCGQAGWEVASVGSEMFGGLGYTHDARIGKLMRDIRYVSVVEGGDDVLRELVFGRYVVPVPRRT</sequence>
<evidence type="ECO:0000313" key="9">
    <source>
        <dbReference type="EMBL" id="MFC5291160.1"/>
    </source>
</evidence>
<evidence type="ECO:0000256" key="4">
    <source>
        <dbReference type="ARBA" id="ARBA00022827"/>
    </source>
</evidence>
<dbReference type="InterPro" id="IPR009100">
    <property type="entry name" value="AcylCoA_DH/oxidase_NM_dom_sf"/>
</dbReference>
<comment type="cofactor">
    <cofactor evidence="1 5">
        <name>FAD</name>
        <dbReference type="ChEBI" id="CHEBI:57692"/>
    </cofactor>
</comment>
<dbReference type="SUPFAM" id="SSF56645">
    <property type="entry name" value="Acyl-CoA dehydrogenase NM domain-like"/>
    <property type="match status" value="1"/>
</dbReference>
<evidence type="ECO:0000256" key="1">
    <source>
        <dbReference type="ARBA" id="ARBA00001974"/>
    </source>
</evidence>
<dbReference type="PANTHER" id="PTHR43884:SF12">
    <property type="entry name" value="ISOVALERYL-COA DEHYDROGENASE, MITOCHONDRIAL-RELATED"/>
    <property type="match status" value="1"/>
</dbReference>
<comment type="similarity">
    <text evidence="2 5">Belongs to the acyl-CoA dehydrogenase family.</text>
</comment>
<dbReference type="Pfam" id="PF00441">
    <property type="entry name" value="Acyl-CoA_dh_1"/>
    <property type="match status" value="1"/>
</dbReference>
<dbReference type="Gene3D" id="2.40.110.10">
    <property type="entry name" value="Butyryl-CoA Dehydrogenase, subunit A, domain 2"/>
    <property type="match status" value="1"/>
</dbReference>
<dbReference type="SUPFAM" id="SSF47203">
    <property type="entry name" value="Acyl-CoA dehydrogenase C-terminal domain-like"/>
    <property type="match status" value="1"/>
</dbReference>
<keyword evidence="4 5" id="KW-0274">FAD</keyword>
<dbReference type="InterPro" id="IPR013786">
    <property type="entry name" value="AcylCoA_DH/ox_N"/>
</dbReference>
<dbReference type="Pfam" id="PF02771">
    <property type="entry name" value="Acyl-CoA_dh_N"/>
    <property type="match status" value="1"/>
</dbReference>
<accession>A0ABW0EY37</accession>
<dbReference type="InterPro" id="IPR006089">
    <property type="entry name" value="Acyl-CoA_DH_CS"/>
</dbReference>
<keyword evidence="5 9" id="KW-0560">Oxidoreductase</keyword>
<evidence type="ECO:0000256" key="3">
    <source>
        <dbReference type="ARBA" id="ARBA00022630"/>
    </source>
</evidence>
<dbReference type="RefSeq" id="WP_378251073.1">
    <property type="nucleotide sequence ID" value="NZ_JBHSKF010000022.1"/>
</dbReference>
<dbReference type="PANTHER" id="PTHR43884">
    <property type="entry name" value="ACYL-COA DEHYDROGENASE"/>
    <property type="match status" value="1"/>
</dbReference>
<dbReference type="InterPro" id="IPR036250">
    <property type="entry name" value="AcylCo_DH-like_C"/>
</dbReference>
<dbReference type="PROSITE" id="PS00073">
    <property type="entry name" value="ACYL_COA_DH_2"/>
    <property type="match status" value="1"/>
</dbReference>
<evidence type="ECO:0000256" key="5">
    <source>
        <dbReference type="RuleBase" id="RU362125"/>
    </source>
</evidence>
<dbReference type="InterPro" id="IPR037069">
    <property type="entry name" value="AcylCoA_DH/ox_N_sf"/>
</dbReference>
<evidence type="ECO:0000259" key="8">
    <source>
        <dbReference type="Pfam" id="PF02771"/>
    </source>
</evidence>
<protein>
    <submittedName>
        <fullName evidence="9">Acyl-CoA dehydrogenase family protein</fullName>
        <ecNumber evidence="9">1.-.-.-</ecNumber>
    </submittedName>
</protein>
<feature type="domain" description="Acyl-CoA dehydrogenase/oxidase C-terminal" evidence="6">
    <location>
        <begin position="221"/>
        <end position="377"/>
    </location>
</feature>
<proteinExistence type="inferred from homology"/>
<dbReference type="CDD" id="cd00567">
    <property type="entry name" value="ACAD"/>
    <property type="match status" value="1"/>
</dbReference>
<dbReference type="GO" id="GO:0016491">
    <property type="term" value="F:oxidoreductase activity"/>
    <property type="evidence" value="ECO:0007669"/>
    <property type="project" value="UniProtKB-KW"/>
</dbReference>
<dbReference type="Gene3D" id="1.10.540.10">
    <property type="entry name" value="Acyl-CoA dehydrogenase/oxidase, N-terminal domain"/>
    <property type="match status" value="1"/>
</dbReference>
<evidence type="ECO:0000313" key="10">
    <source>
        <dbReference type="Proteomes" id="UP001596157"/>
    </source>
</evidence>